<reference evidence="3" key="1">
    <citation type="submission" date="2017-09" db="EMBL/GenBank/DDBJ databases">
        <title>Depth-based differentiation of microbial function through sediment-hosted aquifers and enrichment of novel symbionts in the deep terrestrial subsurface.</title>
        <authorList>
            <person name="Probst A.J."/>
            <person name="Ladd B."/>
            <person name="Jarett J.K."/>
            <person name="Geller-Mcgrath D.E."/>
            <person name="Sieber C.M.K."/>
            <person name="Emerson J.B."/>
            <person name="Anantharaman K."/>
            <person name="Thomas B.C."/>
            <person name="Malmstrom R."/>
            <person name="Stieglmeier M."/>
            <person name="Klingl A."/>
            <person name="Woyke T."/>
            <person name="Ryan C.M."/>
            <person name="Banfield J.F."/>
        </authorList>
    </citation>
    <scope>NUCLEOTIDE SEQUENCE [LARGE SCALE GENOMIC DNA]</scope>
</reference>
<organism evidence="2 3">
    <name type="scientific">Candidatus Komeilibacteria bacterium CG_4_10_14_0_8_um_filter_37_78</name>
    <dbReference type="NCBI Taxonomy" id="1974471"/>
    <lineage>
        <taxon>Bacteria</taxon>
        <taxon>Candidatus Komeiliibacteriota</taxon>
    </lineage>
</organism>
<dbReference type="Proteomes" id="UP000228689">
    <property type="component" value="Unassembled WGS sequence"/>
</dbReference>
<protein>
    <submittedName>
        <fullName evidence="2">Uncharacterized protein</fullName>
    </submittedName>
</protein>
<dbReference type="AlphaFoldDB" id="A0A2M7RFN6"/>
<sequence>MDDQPEQFSGLNDKQLKYAYWFILRKKQFKKIGIITFIVFDVLMLVIAIWGLISYLSNYQEFNQLTQEAPAYIDWQTYHQTHQPVAIQAGIVNMVAVADNKYDLGAKITNNNEDWGVAHLTYQFLLAGGDTTVVQDTFLLPNSEKYLLAFGVVTTGRSASLQILKIDWVRIKPSDAWSEVDIRTDNVTYHSGRELDDRNAVGGWVEWQAINRSLDSFWDVGWQVIALSGTKEVGYNYLQTNSLNSWEEQDLSVNWLHSISRVTDVIIIPEINIFDPAVIKK</sequence>
<dbReference type="EMBL" id="PFMC01000006">
    <property type="protein sequence ID" value="PIY95397.1"/>
    <property type="molecule type" value="Genomic_DNA"/>
</dbReference>
<comment type="caution">
    <text evidence="2">The sequence shown here is derived from an EMBL/GenBank/DDBJ whole genome shotgun (WGS) entry which is preliminary data.</text>
</comment>
<feature type="transmembrane region" description="Helical" evidence="1">
    <location>
        <begin position="32"/>
        <end position="53"/>
    </location>
</feature>
<keyword evidence="1" id="KW-0472">Membrane</keyword>
<name>A0A2M7RFN6_9BACT</name>
<accession>A0A2M7RFN6</accession>
<evidence type="ECO:0000256" key="1">
    <source>
        <dbReference type="SAM" id="Phobius"/>
    </source>
</evidence>
<evidence type="ECO:0000313" key="3">
    <source>
        <dbReference type="Proteomes" id="UP000228689"/>
    </source>
</evidence>
<proteinExistence type="predicted"/>
<keyword evidence="1" id="KW-0812">Transmembrane</keyword>
<evidence type="ECO:0000313" key="2">
    <source>
        <dbReference type="EMBL" id="PIY95397.1"/>
    </source>
</evidence>
<keyword evidence="1" id="KW-1133">Transmembrane helix</keyword>
<gene>
    <name evidence="2" type="ORF">COY67_00165</name>
</gene>